<sequence length="288" mass="31702">MCQHTETCYKTILSGLDHRTQRSPSAKLTLRASHCSVELNTLEETAAEIKRLSGGSTDAFVVTANIMNKSQVQAAMDSVVEHYSGRVPDVLVNNAGGLRGIGNLTDVDIDEFMEAFELNVRGPLTVLQTFLRANREHSPDTFRTVINLPSGAAHIPFAPTAAAYGTSKLANAKITEYVHHENPSWNVFNMQPGVVKTALAAQSGRKAEDEPELPAGFAVWLVAHPRARELNGKFMWANWDVNELLERSEQIRERDLLTLTLKGWAKDVNAEELKRRAASVAGNANQKD</sequence>
<comment type="caution">
    <text evidence="1">The sequence shown here is derived from an EMBL/GenBank/DDBJ whole genome shotgun (WGS) entry which is preliminary data.</text>
</comment>
<reference evidence="1" key="1">
    <citation type="submission" date="2023-07" db="EMBL/GenBank/DDBJ databases">
        <title>Black Yeasts Isolated from many extreme environments.</title>
        <authorList>
            <person name="Coleine C."/>
            <person name="Stajich J.E."/>
            <person name="Selbmann L."/>
        </authorList>
    </citation>
    <scope>NUCLEOTIDE SEQUENCE</scope>
    <source>
        <strain evidence="1">CCFEE 5714</strain>
    </source>
</reference>
<name>A0ACC3MYJ0_9PEZI</name>
<proteinExistence type="predicted"/>
<protein>
    <submittedName>
        <fullName evidence="1">Uncharacterized protein</fullName>
    </submittedName>
</protein>
<evidence type="ECO:0000313" key="2">
    <source>
        <dbReference type="Proteomes" id="UP001281147"/>
    </source>
</evidence>
<dbReference type="EMBL" id="JAUTXU010000119">
    <property type="protein sequence ID" value="KAK3706497.1"/>
    <property type="molecule type" value="Genomic_DNA"/>
</dbReference>
<dbReference type="Proteomes" id="UP001281147">
    <property type="component" value="Unassembled WGS sequence"/>
</dbReference>
<organism evidence="1 2">
    <name type="scientific">Vermiconidia calcicola</name>
    <dbReference type="NCBI Taxonomy" id="1690605"/>
    <lineage>
        <taxon>Eukaryota</taxon>
        <taxon>Fungi</taxon>
        <taxon>Dikarya</taxon>
        <taxon>Ascomycota</taxon>
        <taxon>Pezizomycotina</taxon>
        <taxon>Dothideomycetes</taxon>
        <taxon>Dothideomycetidae</taxon>
        <taxon>Mycosphaerellales</taxon>
        <taxon>Extremaceae</taxon>
        <taxon>Vermiconidia</taxon>
    </lineage>
</organism>
<evidence type="ECO:0000313" key="1">
    <source>
        <dbReference type="EMBL" id="KAK3706497.1"/>
    </source>
</evidence>
<gene>
    <name evidence="1" type="ORF">LTR37_012707</name>
</gene>
<accession>A0ACC3MYJ0</accession>
<keyword evidence="2" id="KW-1185">Reference proteome</keyword>